<evidence type="ECO:0000256" key="2">
    <source>
        <dbReference type="SAM" id="SignalP"/>
    </source>
</evidence>
<protein>
    <submittedName>
        <fullName evidence="3">Uncharacterized protein</fullName>
    </submittedName>
</protein>
<dbReference type="Proteomes" id="UP000799539">
    <property type="component" value="Unassembled WGS sequence"/>
</dbReference>
<evidence type="ECO:0000313" key="3">
    <source>
        <dbReference type="EMBL" id="KAF2214942.1"/>
    </source>
</evidence>
<dbReference type="AlphaFoldDB" id="A0A6A6FNB7"/>
<accession>A0A6A6FNB7</accession>
<name>A0A6A6FNB7_9PEZI</name>
<keyword evidence="2" id="KW-0732">Signal</keyword>
<feature type="region of interest" description="Disordered" evidence="1">
    <location>
        <begin position="213"/>
        <end position="254"/>
    </location>
</feature>
<evidence type="ECO:0000256" key="1">
    <source>
        <dbReference type="SAM" id="MobiDB-lite"/>
    </source>
</evidence>
<sequence length="254" mass="26209">MAAPAPAGCSLLAAGCSLLAAGCSLLAAGCDEKKKKKGERCNPCGLRSTAAALLAVWAWGQTTASASAHLRRRHACRASHRSSPTISIILIAASSCMSMESIPPTASALRPRCCAINAANVHLRLAAAAATCSTRPAILWQRRSLNASCLVSLPYPAVPACLLGATPSRHGALPCPALHCSGLRCAALRCAAGCRLLAADPARTTTDLRARLLRPLRPPDRPSHRDTSTPARARAGITPVDRRPSAAVSSAHPG</sequence>
<dbReference type="EMBL" id="ML992667">
    <property type="protein sequence ID" value="KAF2214942.1"/>
    <property type="molecule type" value="Genomic_DNA"/>
</dbReference>
<proteinExistence type="predicted"/>
<feature type="chain" id="PRO_5025654376" evidence="2">
    <location>
        <begin position="22"/>
        <end position="254"/>
    </location>
</feature>
<gene>
    <name evidence="3" type="ORF">CERZMDRAFT_82826</name>
</gene>
<organism evidence="3 4">
    <name type="scientific">Cercospora zeae-maydis SCOH1-5</name>
    <dbReference type="NCBI Taxonomy" id="717836"/>
    <lineage>
        <taxon>Eukaryota</taxon>
        <taxon>Fungi</taxon>
        <taxon>Dikarya</taxon>
        <taxon>Ascomycota</taxon>
        <taxon>Pezizomycotina</taxon>
        <taxon>Dothideomycetes</taxon>
        <taxon>Dothideomycetidae</taxon>
        <taxon>Mycosphaerellales</taxon>
        <taxon>Mycosphaerellaceae</taxon>
        <taxon>Cercospora</taxon>
    </lineage>
</organism>
<keyword evidence="4" id="KW-1185">Reference proteome</keyword>
<feature type="signal peptide" evidence="2">
    <location>
        <begin position="1"/>
        <end position="21"/>
    </location>
</feature>
<reference evidence="3" key="1">
    <citation type="journal article" date="2020" name="Stud. Mycol.">
        <title>101 Dothideomycetes genomes: a test case for predicting lifestyles and emergence of pathogens.</title>
        <authorList>
            <person name="Haridas S."/>
            <person name="Albert R."/>
            <person name="Binder M."/>
            <person name="Bloem J."/>
            <person name="Labutti K."/>
            <person name="Salamov A."/>
            <person name="Andreopoulos B."/>
            <person name="Baker S."/>
            <person name="Barry K."/>
            <person name="Bills G."/>
            <person name="Bluhm B."/>
            <person name="Cannon C."/>
            <person name="Castanera R."/>
            <person name="Culley D."/>
            <person name="Daum C."/>
            <person name="Ezra D."/>
            <person name="Gonzalez J."/>
            <person name="Henrissat B."/>
            <person name="Kuo A."/>
            <person name="Liang C."/>
            <person name="Lipzen A."/>
            <person name="Lutzoni F."/>
            <person name="Magnuson J."/>
            <person name="Mondo S."/>
            <person name="Nolan M."/>
            <person name="Ohm R."/>
            <person name="Pangilinan J."/>
            <person name="Park H.-J."/>
            <person name="Ramirez L."/>
            <person name="Alfaro M."/>
            <person name="Sun H."/>
            <person name="Tritt A."/>
            <person name="Yoshinaga Y."/>
            <person name="Zwiers L.-H."/>
            <person name="Turgeon B."/>
            <person name="Goodwin S."/>
            <person name="Spatafora J."/>
            <person name="Crous P."/>
            <person name="Grigoriev I."/>
        </authorList>
    </citation>
    <scope>NUCLEOTIDE SEQUENCE</scope>
    <source>
        <strain evidence="3">SCOH1-5</strain>
    </source>
</reference>
<evidence type="ECO:0000313" key="4">
    <source>
        <dbReference type="Proteomes" id="UP000799539"/>
    </source>
</evidence>
<feature type="compositionally biased region" description="Basic and acidic residues" evidence="1">
    <location>
        <begin position="217"/>
        <end position="227"/>
    </location>
</feature>